<organism evidence="2 3">
    <name type="scientific">candidate division TA06 bacterium DG_26</name>
    <dbReference type="NCBI Taxonomy" id="1703771"/>
    <lineage>
        <taxon>Bacteria</taxon>
        <taxon>Bacteria division TA06</taxon>
    </lineage>
</organism>
<feature type="domain" description="Metallo-beta-lactamase" evidence="1">
    <location>
        <begin position="27"/>
        <end position="212"/>
    </location>
</feature>
<dbReference type="SUPFAM" id="SSF56281">
    <property type="entry name" value="Metallo-hydrolase/oxidoreductase"/>
    <property type="match status" value="1"/>
</dbReference>
<gene>
    <name evidence="2" type="ORF">AMJ40_00340</name>
</gene>
<name>A0A0S7WMB3_UNCT6</name>
<dbReference type="InterPro" id="IPR001279">
    <property type="entry name" value="Metallo-B-lactamas"/>
</dbReference>
<dbReference type="InterPro" id="IPR036866">
    <property type="entry name" value="RibonucZ/Hydroxyglut_hydro"/>
</dbReference>
<evidence type="ECO:0000259" key="1">
    <source>
        <dbReference type="SMART" id="SM00849"/>
    </source>
</evidence>
<dbReference type="Proteomes" id="UP000051124">
    <property type="component" value="Unassembled WGS sequence"/>
</dbReference>
<dbReference type="CDD" id="cd07713">
    <property type="entry name" value="DHPS-like_MBL-fold"/>
    <property type="match status" value="1"/>
</dbReference>
<evidence type="ECO:0000313" key="2">
    <source>
        <dbReference type="EMBL" id="KPJ51312.1"/>
    </source>
</evidence>
<proteinExistence type="predicted"/>
<dbReference type="Pfam" id="PF00753">
    <property type="entry name" value="Lactamase_B"/>
    <property type="match status" value="1"/>
</dbReference>
<dbReference type="GO" id="GO:0016740">
    <property type="term" value="F:transferase activity"/>
    <property type="evidence" value="ECO:0007669"/>
    <property type="project" value="TreeGrafter"/>
</dbReference>
<dbReference type="Gene3D" id="3.60.15.10">
    <property type="entry name" value="Ribonuclease Z/Hydroxyacylglutathione hydrolase-like"/>
    <property type="match status" value="1"/>
</dbReference>
<comment type="caution">
    <text evidence="2">The sequence shown here is derived from an EMBL/GenBank/DDBJ whole genome shotgun (WGS) entry which is preliminary data.</text>
</comment>
<dbReference type="PANTHER" id="PTHR13754:SF13">
    <property type="entry name" value="METALLO-BETA-LACTAMASE SUPERFAMILY PROTEIN (AFU_ORTHOLOGUE AFUA_3G07630)"/>
    <property type="match status" value="1"/>
</dbReference>
<dbReference type="AlphaFoldDB" id="A0A0S7WMB3"/>
<dbReference type="EMBL" id="LIZT01000003">
    <property type="protein sequence ID" value="KPJ51312.1"/>
    <property type="molecule type" value="Genomic_DNA"/>
</dbReference>
<protein>
    <recommendedName>
        <fullName evidence="1">Metallo-beta-lactamase domain-containing protein</fullName>
    </recommendedName>
</protein>
<sequence>MIQSETPIHIRVVYDNVAYESGYTADWGFSCYVEGLEKSILFDTGGDGTILLSNLKGLGISPQDVNVLFLSHIHGDHVGGVEAFLSQNSEVDVYIPQSFPADFRKSVEAAGARYREAGDAIAICENAYSTGELGNGIKEQSLVIKTAKGLVVITGCAHPGIVEIAKTAKRLFNEDIYLVLGGFHLFHKSDDEMRNIVDEFRNLGVRKVGPCHCTGSRAQELLELEYGDDFIKLGVGARIDLE</sequence>
<evidence type="ECO:0000313" key="3">
    <source>
        <dbReference type="Proteomes" id="UP000051124"/>
    </source>
</evidence>
<dbReference type="InterPro" id="IPR052926">
    <property type="entry name" value="Metallo-beta-lactamase_dom"/>
</dbReference>
<dbReference type="SMART" id="SM00849">
    <property type="entry name" value="Lactamase_B"/>
    <property type="match status" value="1"/>
</dbReference>
<dbReference type="InterPro" id="IPR041712">
    <property type="entry name" value="DHPS-like_MBL-fold"/>
</dbReference>
<accession>A0A0S7WMB3</accession>
<reference evidence="2 3" key="1">
    <citation type="journal article" date="2015" name="Microbiome">
        <title>Genomic resolution of linkages in carbon, nitrogen, and sulfur cycling among widespread estuary sediment bacteria.</title>
        <authorList>
            <person name="Baker B.J."/>
            <person name="Lazar C.S."/>
            <person name="Teske A.P."/>
            <person name="Dick G.J."/>
        </authorList>
    </citation>
    <scope>NUCLEOTIDE SEQUENCE [LARGE SCALE GENOMIC DNA]</scope>
    <source>
        <strain evidence="2">DG_26</strain>
    </source>
</reference>
<dbReference type="PANTHER" id="PTHR13754">
    <property type="entry name" value="METALLO-BETA-LACTAMASE SUPERFAMILY PROTEIN"/>
    <property type="match status" value="1"/>
</dbReference>